<feature type="transmembrane region" description="Helical" evidence="1">
    <location>
        <begin position="21"/>
        <end position="41"/>
    </location>
</feature>
<feature type="transmembrane region" description="Helical" evidence="1">
    <location>
        <begin position="104"/>
        <end position="122"/>
    </location>
</feature>
<reference evidence="3" key="2">
    <citation type="journal article" date="2021" name="PeerJ">
        <title>Extensive microbial diversity within the chicken gut microbiome revealed by metagenomics and culture.</title>
        <authorList>
            <person name="Gilroy R."/>
            <person name="Ravi A."/>
            <person name="Getino M."/>
            <person name="Pursley I."/>
            <person name="Horton D.L."/>
            <person name="Alikhan N.F."/>
            <person name="Baker D."/>
            <person name="Gharbi K."/>
            <person name="Hall N."/>
            <person name="Watson M."/>
            <person name="Adriaenssens E.M."/>
            <person name="Foster-Nyarko E."/>
            <person name="Jarju S."/>
            <person name="Secka A."/>
            <person name="Antonio M."/>
            <person name="Oren A."/>
            <person name="Chaudhuri R.R."/>
            <person name="La Ragione R."/>
            <person name="Hildebrand F."/>
            <person name="Pallen M.J."/>
        </authorList>
    </citation>
    <scope>NUCLEOTIDE SEQUENCE</scope>
    <source>
        <strain evidence="3">ChiSjej1B19-7085</strain>
    </source>
</reference>
<keyword evidence="1" id="KW-0812">Transmembrane</keyword>
<feature type="transmembrane region" description="Helical" evidence="1">
    <location>
        <begin position="188"/>
        <end position="208"/>
    </location>
</feature>
<feature type="domain" description="Heparan-alpha-glucosaminide N-acetyltransferase catalytic" evidence="2">
    <location>
        <begin position="12"/>
        <end position="238"/>
    </location>
</feature>
<dbReference type="EMBL" id="DVHF01000006">
    <property type="protein sequence ID" value="HIR56153.1"/>
    <property type="molecule type" value="Genomic_DNA"/>
</dbReference>
<feature type="transmembrane region" description="Helical" evidence="1">
    <location>
        <begin position="81"/>
        <end position="98"/>
    </location>
</feature>
<proteinExistence type="predicted"/>
<keyword evidence="1" id="KW-0472">Membrane</keyword>
<organism evidence="3 4">
    <name type="scientific">Candidatus Gallacutalibacter pullicola</name>
    <dbReference type="NCBI Taxonomy" id="2840830"/>
    <lineage>
        <taxon>Bacteria</taxon>
        <taxon>Bacillati</taxon>
        <taxon>Bacillota</taxon>
        <taxon>Clostridia</taxon>
        <taxon>Eubacteriales</taxon>
        <taxon>Candidatus Gallacutalibacter</taxon>
    </lineage>
</organism>
<dbReference type="Pfam" id="PF07786">
    <property type="entry name" value="HGSNAT_cat"/>
    <property type="match status" value="1"/>
</dbReference>
<feature type="transmembrane region" description="Helical" evidence="1">
    <location>
        <begin position="229"/>
        <end position="247"/>
    </location>
</feature>
<reference evidence="3" key="1">
    <citation type="submission" date="2020-10" db="EMBL/GenBank/DDBJ databases">
        <authorList>
            <person name="Gilroy R."/>
        </authorList>
    </citation>
    <scope>NUCLEOTIDE SEQUENCE</scope>
    <source>
        <strain evidence="3">ChiSjej1B19-7085</strain>
    </source>
</reference>
<accession>A0A9D1J0F2</accession>
<dbReference type="InterPro" id="IPR012429">
    <property type="entry name" value="HGSNAT_cat"/>
</dbReference>
<feature type="transmembrane region" description="Helical" evidence="1">
    <location>
        <begin position="47"/>
        <end position="69"/>
    </location>
</feature>
<sequence length="251" mass="28652">MTEAAPAHARPRIHLMDEIRGFAVLCMIFYHAFYTLAYIYGIDWGMALLRFFMPAEPFFAGAFIFISGISSDLSRSNLKRGAKLFLVALVVSLATWIVVPQELIVFGILHFLSICMMLYGLCKPFLDRFRFSWWQILVCALLYACTMDISRGVVFFAIQLPDTLFQTSFLFPFGIPGPGFRSSDYFPLFPWIFVFFAGGFFGKLAAGGKFPAFAYKSRIPFLSWMGRHALILYVVHQPVIYGVTWLLELFL</sequence>
<keyword evidence="1" id="KW-1133">Transmembrane helix</keyword>
<evidence type="ECO:0000256" key="1">
    <source>
        <dbReference type="SAM" id="Phobius"/>
    </source>
</evidence>
<evidence type="ECO:0000259" key="2">
    <source>
        <dbReference type="Pfam" id="PF07786"/>
    </source>
</evidence>
<dbReference type="Proteomes" id="UP000886785">
    <property type="component" value="Unassembled WGS sequence"/>
</dbReference>
<comment type="caution">
    <text evidence="3">The sequence shown here is derived from an EMBL/GenBank/DDBJ whole genome shotgun (WGS) entry which is preliminary data.</text>
</comment>
<protein>
    <submittedName>
        <fullName evidence="3">DUF1624 domain-containing protein</fullName>
    </submittedName>
</protein>
<gene>
    <name evidence="3" type="ORF">IAA54_00635</name>
</gene>
<dbReference type="AlphaFoldDB" id="A0A9D1J0F2"/>
<evidence type="ECO:0000313" key="3">
    <source>
        <dbReference type="EMBL" id="HIR56153.1"/>
    </source>
</evidence>
<name>A0A9D1J0F2_9FIRM</name>
<evidence type="ECO:0000313" key="4">
    <source>
        <dbReference type="Proteomes" id="UP000886785"/>
    </source>
</evidence>